<proteinExistence type="predicted"/>
<evidence type="ECO:0000256" key="1">
    <source>
        <dbReference type="SAM" id="MobiDB-lite"/>
    </source>
</evidence>
<sequence>MSSEASVQLSLFDDTPDDADTGAGEAAPAVAGQQVSTEGSGSSSGSSAVSAPMAPGAVLRKATAVRVGGRAGTRPVPVPASARSRRVFSDAAEEWGRRQALAAPVWSREKRRRVAALLGLVLADDRGG</sequence>
<keyword evidence="3" id="KW-1185">Reference proteome</keyword>
<gene>
    <name evidence="2" type="ORF">CC117_32470</name>
</gene>
<reference evidence="3" key="1">
    <citation type="submission" date="2016-07" db="EMBL/GenBank/DDBJ databases">
        <title>Sequence Frankia sp. strain CcI1.17.</title>
        <authorList>
            <person name="Ghodhbane-Gtari F."/>
            <person name="Swanson E."/>
            <person name="Gueddou A."/>
            <person name="Morris K."/>
            <person name="Hezbri K."/>
            <person name="Ktari A."/>
            <person name="Nouioui I."/>
            <person name="Abebe-Akele F."/>
            <person name="Simpson S."/>
            <person name="Thomas K."/>
            <person name="Gtari M."/>
            <person name="Tisa L.S."/>
            <person name="Hurst S."/>
        </authorList>
    </citation>
    <scope>NUCLEOTIDE SEQUENCE [LARGE SCALE GENOMIC DNA]</scope>
    <source>
        <strain evidence="3">Cc1.17</strain>
    </source>
</reference>
<accession>A0A1S1RDS0</accession>
<dbReference type="OrthoDB" id="9942037at2"/>
<organism evidence="2 3">
    <name type="scientific">Parafrankia colletiae</name>
    <dbReference type="NCBI Taxonomy" id="573497"/>
    <lineage>
        <taxon>Bacteria</taxon>
        <taxon>Bacillati</taxon>
        <taxon>Actinomycetota</taxon>
        <taxon>Actinomycetes</taxon>
        <taxon>Frankiales</taxon>
        <taxon>Frankiaceae</taxon>
        <taxon>Parafrankia</taxon>
    </lineage>
</organism>
<dbReference type="AlphaFoldDB" id="A0A1S1RDS0"/>
<dbReference type="Proteomes" id="UP000179627">
    <property type="component" value="Unassembled WGS sequence"/>
</dbReference>
<name>A0A1S1RDS0_9ACTN</name>
<protein>
    <submittedName>
        <fullName evidence="2">Uncharacterized protein</fullName>
    </submittedName>
</protein>
<dbReference type="RefSeq" id="WP_071082655.1">
    <property type="nucleotide sequence ID" value="NZ_MBLM01000026.1"/>
</dbReference>
<comment type="caution">
    <text evidence="2">The sequence shown here is derived from an EMBL/GenBank/DDBJ whole genome shotgun (WGS) entry which is preliminary data.</text>
</comment>
<feature type="compositionally biased region" description="Low complexity" evidence="1">
    <location>
        <begin position="39"/>
        <end position="52"/>
    </location>
</feature>
<feature type="region of interest" description="Disordered" evidence="1">
    <location>
        <begin position="1"/>
        <end position="52"/>
    </location>
</feature>
<evidence type="ECO:0000313" key="2">
    <source>
        <dbReference type="EMBL" id="OHV43889.1"/>
    </source>
</evidence>
<evidence type="ECO:0000313" key="3">
    <source>
        <dbReference type="Proteomes" id="UP000179627"/>
    </source>
</evidence>
<dbReference type="EMBL" id="MBLM01000026">
    <property type="protein sequence ID" value="OHV43889.1"/>
    <property type="molecule type" value="Genomic_DNA"/>
</dbReference>